<dbReference type="Proteomes" id="UP000663888">
    <property type="component" value="Unassembled WGS sequence"/>
</dbReference>
<name>A0A8H3D4V9_9AGAM</name>
<accession>A0A8H3D4V9</accession>
<comment type="caution">
    <text evidence="2">The sequence shown here is derived from an EMBL/GenBank/DDBJ whole genome shotgun (WGS) entry which is preliminary data.</text>
</comment>
<dbReference type="EMBL" id="CAJMWY010003629">
    <property type="protein sequence ID" value="CAE6504377.1"/>
    <property type="molecule type" value="Genomic_DNA"/>
</dbReference>
<dbReference type="Proteomes" id="UP000663861">
    <property type="component" value="Unassembled WGS sequence"/>
</dbReference>
<evidence type="ECO:0000256" key="1">
    <source>
        <dbReference type="SAM" id="MobiDB-lite"/>
    </source>
</evidence>
<reference evidence="2" key="1">
    <citation type="submission" date="2021-01" db="EMBL/GenBank/DDBJ databases">
        <authorList>
            <person name="Kaushik A."/>
        </authorList>
    </citation>
    <scope>NUCLEOTIDE SEQUENCE</scope>
    <source>
        <strain evidence="3">AG4-R118</strain>
        <strain evidence="2">AG4-RS23</strain>
    </source>
</reference>
<dbReference type="EMBL" id="CAJMWX010001856">
    <property type="protein sequence ID" value="CAE6507782.1"/>
    <property type="molecule type" value="Genomic_DNA"/>
</dbReference>
<evidence type="ECO:0000313" key="3">
    <source>
        <dbReference type="EMBL" id="CAE6507782.1"/>
    </source>
</evidence>
<dbReference type="AlphaFoldDB" id="A0A8H3D4V9"/>
<evidence type="ECO:0000313" key="2">
    <source>
        <dbReference type="EMBL" id="CAE6504377.1"/>
    </source>
</evidence>
<proteinExistence type="predicted"/>
<gene>
    <name evidence="2" type="ORF">RDB_LOCUS127358</name>
    <name evidence="3" type="ORF">RDB_LOCUS162985</name>
</gene>
<feature type="region of interest" description="Disordered" evidence="1">
    <location>
        <begin position="183"/>
        <end position="202"/>
    </location>
</feature>
<organism evidence="2 4">
    <name type="scientific">Rhizoctonia solani</name>
    <dbReference type="NCBI Taxonomy" id="456999"/>
    <lineage>
        <taxon>Eukaryota</taxon>
        <taxon>Fungi</taxon>
        <taxon>Dikarya</taxon>
        <taxon>Basidiomycota</taxon>
        <taxon>Agaricomycotina</taxon>
        <taxon>Agaricomycetes</taxon>
        <taxon>Cantharellales</taxon>
        <taxon>Ceratobasidiaceae</taxon>
        <taxon>Rhizoctonia</taxon>
    </lineage>
</organism>
<protein>
    <submittedName>
        <fullName evidence="2">Uncharacterized protein</fullName>
    </submittedName>
</protein>
<evidence type="ECO:0000313" key="4">
    <source>
        <dbReference type="Proteomes" id="UP000663861"/>
    </source>
</evidence>
<sequence length="378" mass="41357">MANELLTPNQLLTALGSQANSVQQLNNNNNGLVHIFFLYPLTTGWSTQEVISINAKVYASHMIHKAELCRLVSELLPTICLQHCLEQIEHGDAPTLFLKVSGTLEGGSAIASYHSWTNTWDLHPGIVPLPEDHKVVIKLDTTDSAVPGPQALVNMMHSAGPGTSGSFLSPPLSQLNLGAVSPAGSSVQLQDQPDGGTTPVAQSSIPSWNILSPILSRRISSFRAAHPKNQDELHEIWKNLIPGLINASRGKVQKKFSSTHVQQLLDHVRYLPVPSSPPSKEMQDLHAHVPKSQIIADRTILEWQCVSLWYHQLTNEEKEHKQDTFFNGRGKWLRTAKAWLNELPSASGTVQMMEGAQAGQEVGSALGLSTDLIDIEDD</sequence>